<evidence type="ECO:0000313" key="7">
    <source>
        <dbReference type="EMBL" id="PWN39335.1"/>
    </source>
</evidence>
<evidence type="ECO:0000256" key="1">
    <source>
        <dbReference type="ARBA" id="ARBA00004141"/>
    </source>
</evidence>
<keyword evidence="4 6" id="KW-1133">Transmembrane helix</keyword>
<feature type="transmembrane region" description="Helical" evidence="6">
    <location>
        <begin position="185"/>
        <end position="206"/>
    </location>
</feature>
<dbReference type="STRING" id="1522189.A0A316VV05"/>
<evidence type="ECO:0000256" key="3">
    <source>
        <dbReference type="ARBA" id="ARBA00022692"/>
    </source>
</evidence>
<dbReference type="OrthoDB" id="3648309at2759"/>
<feature type="transmembrane region" description="Helical" evidence="6">
    <location>
        <begin position="90"/>
        <end position="110"/>
    </location>
</feature>
<evidence type="ECO:0000256" key="2">
    <source>
        <dbReference type="ARBA" id="ARBA00005587"/>
    </source>
</evidence>
<accession>A0A316VV05</accession>
<dbReference type="EMBL" id="KZ819475">
    <property type="protein sequence ID" value="PWN39335.1"/>
    <property type="molecule type" value="Genomic_DNA"/>
</dbReference>
<dbReference type="AlphaFoldDB" id="A0A316VV05"/>
<keyword evidence="5 6" id="KW-0472">Membrane</keyword>
<dbReference type="GO" id="GO:0015123">
    <property type="term" value="F:acetate transmembrane transporter activity"/>
    <property type="evidence" value="ECO:0007669"/>
    <property type="project" value="TreeGrafter"/>
</dbReference>
<keyword evidence="8" id="KW-1185">Reference proteome</keyword>
<comment type="similarity">
    <text evidence="2">Belongs to the acetate uptake transporter (AceTr) (TC 2.A.96) family.</text>
</comment>
<proteinExistence type="inferred from homology"/>
<feature type="transmembrane region" description="Helical" evidence="6">
    <location>
        <begin position="218"/>
        <end position="241"/>
    </location>
</feature>
<evidence type="ECO:0000256" key="6">
    <source>
        <dbReference type="SAM" id="Phobius"/>
    </source>
</evidence>
<dbReference type="InterPro" id="IPR000791">
    <property type="entry name" value="Gpr1/Fun34/SatP-like"/>
</dbReference>
<feature type="transmembrane region" description="Helical" evidence="6">
    <location>
        <begin position="156"/>
        <end position="178"/>
    </location>
</feature>
<dbReference type="InterPro" id="IPR051633">
    <property type="entry name" value="AceTr"/>
</dbReference>
<dbReference type="InParanoid" id="A0A316VV05"/>
<sequence length="270" mass="28778">MAESRGSTSETLVDAHLTGKDDGLNLPSSPHGRLRDLRTVAAVVQRPAQQSKLGAPTALGFLSFAVCLSIMSFGLVGLGVSSLTTLWGDLGVFLFGGGGMMALTAVLEILRGDSIAFAFFGAFATYWFGLSAIYRADFGVIMTASRQTLAGQPGAVQLNQALGLWQMTYTLLCVIFAVATLRTNIVFCSICTFLVPFFLCLSILFLSSLSQAATENMATAAGCFGFIICMLSWYMVAALLLSHGGAPLRLPLGNLKNFWTKDQGRKRACV</sequence>
<organism evidence="7 8">
    <name type="scientific">Ceraceosorus guamensis</name>
    <dbReference type="NCBI Taxonomy" id="1522189"/>
    <lineage>
        <taxon>Eukaryota</taxon>
        <taxon>Fungi</taxon>
        <taxon>Dikarya</taxon>
        <taxon>Basidiomycota</taxon>
        <taxon>Ustilaginomycotina</taxon>
        <taxon>Exobasidiomycetes</taxon>
        <taxon>Ceraceosorales</taxon>
        <taxon>Ceraceosoraceae</taxon>
        <taxon>Ceraceosorus</taxon>
    </lineage>
</organism>
<comment type="subcellular location">
    <subcellularLocation>
        <location evidence="1">Membrane</location>
        <topology evidence="1">Multi-pass membrane protein</topology>
    </subcellularLocation>
</comment>
<dbReference type="Pfam" id="PF01184">
    <property type="entry name" value="Gpr1_Fun34_YaaH"/>
    <property type="match status" value="1"/>
</dbReference>
<dbReference type="PANTHER" id="PTHR31123">
    <property type="entry name" value="ACCUMULATION OF DYADS PROTEIN 2-RELATED"/>
    <property type="match status" value="1"/>
</dbReference>
<dbReference type="PANTHER" id="PTHR31123:SF4">
    <property type="entry name" value="PROTEIN ALCS"/>
    <property type="match status" value="1"/>
</dbReference>
<dbReference type="GO" id="GO:0005886">
    <property type="term" value="C:plasma membrane"/>
    <property type="evidence" value="ECO:0007669"/>
    <property type="project" value="TreeGrafter"/>
</dbReference>
<evidence type="ECO:0000313" key="8">
    <source>
        <dbReference type="Proteomes" id="UP000245783"/>
    </source>
</evidence>
<protein>
    <recommendedName>
        <fullName evidence="9">GPR1/FUN34/YaaH-class plasma membrane protein</fullName>
    </recommendedName>
</protein>
<gene>
    <name evidence="7" type="ORF">IE81DRAFT_33733</name>
</gene>
<evidence type="ECO:0008006" key="9">
    <source>
        <dbReference type="Google" id="ProtNLM"/>
    </source>
</evidence>
<feature type="transmembrane region" description="Helical" evidence="6">
    <location>
        <begin position="117"/>
        <end position="136"/>
    </location>
</feature>
<dbReference type="Proteomes" id="UP000245783">
    <property type="component" value="Unassembled WGS sequence"/>
</dbReference>
<reference evidence="7 8" key="1">
    <citation type="journal article" date="2018" name="Mol. Biol. Evol.">
        <title>Broad Genomic Sampling Reveals a Smut Pathogenic Ancestry of the Fungal Clade Ustilaginomycotina.</title>
        <authorList>
            <person name="Kijpornyongpan T."/>
            <person name="Mondo S.J."/>
            <person name="Barry K."/>
            <person name="Sandor L."/>
            <person name="Lee J."/>
            <person name="Lipzen A."/>
            <person name="Pangilinan J."/>
            <person name="LaButti K."/>
            <person name="Hainaut M."/>
            <person name="Henrissat B."/>
            <person name="Grigoriev I.V."/>
            <person name="Spatafora J.W."/>
            <person name="Aime M.C."/>
        </authorList>
    </citation>
    <scope>NUCLEOTIDE SEQUENCE [LARGE SCALE GENOMIC DNA]</scope>
    <source>
        <strain evidence="7 8">MCA 4658</strain>
    </source>
</reference>
<keyword evidence="3 6" id="KW-0812">Transmembrane</keyword>
<name>A0A316VV05_9BASI</name>
<dbReference type="GeneID" id="37037374"/>
<evidence type="ECO:0000256" key="5">
    <source>
        <dbReference type="ARBA" id="ARBA00023136"/>
    </source>
</evidence>
<dbReference type="RefSeq" id="XP_025366495.1">
    <property type="nucleotide sequence ID" value="XM_025515504.1"/>
</dbReference>
<evidence type="ECO:0000256" key="4">
    <source>
        <dbReference type="ARBA" id="ARBA00022989"/>
    </source>
</evidence>
<feature type="transmembrane region" description="Helical" evidence="6">
    <location>
        <begin position="58"/>
        <end position="78"/>
    </location>
</feature>